<dbReference type="GO" id="GO:0042586">
    <property type="term" value="F:peptide deformylase activity"/>
    <property type="evidence" value="ECO:0007669"/>
    <property type="project" value="UniProtKB-UniRule"/>
</dbReference>
<evidence type="ECO:0000256" key="1">
    <source>
        <dbReference type="ARBA" id="ARBA00010759"/>
    </source>
</evidence>
<feature type="active site" evidence="2">
    <location>
        <position position="135"/>
    </location>
</feature>
<dbReference type="Proteomes" id="UP000006048">
    <property type="component" value="Chromosome"/>
</dbReference>
<dbReference type="HOGENOM" id="CLU_061901_2_0_12"/>
<dbReference type="KEGG" id="tpx:Turpa_1401"/>
<organism evidence="3 4">
    <name type="scientific">Turneriella parva (strain ATCC BAA-1111 / DSM 21527 / NCTC 11395 / H)</name>
    <name type="common">Leptospira parva</name>
    <dbReference type="NCBI Taxonomy" id="869212"/>
    <lineage>
        <taxon>Bacteria</taxon>
        <taxon>Pseudomonadati</taxon>
        <taxon>Spirochaetota</taxon>
        <taxon>Spirochaetia</taxon>
        <taxon>Leptospirales</taxon>
        <taxon>Leptospiraceae</taxon>
        <taxon>Turneriella</taxon>
    </lineage>
</organism>
<accession>I4B442</accession>
<gene>
    <name evidence="2" type="primary">def</name>
    <name evidence="3" type="ordered locus">Turpa_1401</name>
</gene>
<comment type="function">
    <text evidence="2">Removes the formyl group from the N-terminal Met of newly synthesized proteins. Requires at least a dipeptide for an efficient rate of reaction. N-terminal L-methionine is a prerequisite for activity but the enzyme has broad specificity at other positions.</text>
</comment>
<keyword evidence="2" id="KW-0408">Iron</keyword>
<dbReference type="NCBIfam" id="NF001159">
    <property type="entry name" value="PRK00150.1-3"/>
    <property type="match status" value="1"/>
</dbReference>
<dbReference type="CDD" id="cd00487">
    <property type="entry name" value="Pep_deformylase"/>
    <property type="match status" value="1"/>
</dbReference>
<keyword evidence="4" id="KW-1185">Reference proteome</keyword>
<dbReference type="Gene3D" id="3.90.45.10">
    <property type="entry name" value="Peptide deformylase"/>
    <property type="match status" value="1"/>
</dbReference>
<dbReference type="PRINTS" id="PR01576">
    <property type="entry name" value="PDEFORMYLASE"/>
</dbReference>
<dbReference type="GO" id="GO:0006412">
    <property type="term" value="P:translation"/>
    <property type="evidence" value="ECO:0007669"/>
    <property type="project" value="UniProtKB-UniRule"/>
</dbReference>
<comment type="cofactor">
    <cofactor evidence="2">
        <name>Fe(2+)</name>
        <dbReference type="ChEBI" id="CHEBI:29033"/>
    </cofactor>
    <text evidence="2">Binds 1 Fe(2+) ion.</text>
</comment>
<dbReference type="PIRSF" id="PIRSF004749">
    <property type="entry name" value="Pep_def"/>
    <property type="match status" value="1"/>
</dbReference>
<name>I4B442_TURPD</name>
<proteinExistence type="inferred from homology"/>
<reference evidence="3 4" key="1">
    <citation type="submission" date="2012-06" db="EMBL/GenBank/DDBJ databases">
        <title>The complete chromosome of genome of Turneriella parva DSM 21527.</title>
        <authorList>
            <consortium name="US DOE Joint Genome Institute (JGI-PGF)"/>
            <person name="Lucas S."/>
            <person name="Han J."/>
            <person name="Lapidus A."/>
            <person name="Bruce D."/>
            <person name="Goodwin L."/>
            <person name="Pitluck S."/>
            <person name="Peters L."/>
            <person name="Kyrpides N."/>
            <person name="Mavromatis K."/>
            <person name="Ivanova N."/>
            <person name="Mikhailova N."/>
            <person name="Chertkov O."/>
            <person name="Detter J.C."/>
            <person name="Tapia R."/>
            <person name="Han C."/>
            <person name="Land M."/>
            <person name="Hauser L."/>
            <person name="Markowitz V."/>
            <person name="Cheng J.-F."/>
            <person name="Hugenholtz P."/>
            <person name="Woyke T."/>
            <person name="Wu D."/>
            <person name="Gronow S."/>
            <person name="Wellnitz S."/>
            <person name="Brambilla E."/>
            <person name="Klenk H.-P."/>
            <person name="Eisen J.A."/>
        </authorList>
    </citation>
    <scope>NUCLEOTIDE SEQUENCE [LARGE SCALE GENOMIC DNA]</scope>
    <source>
        <strain evidence="4">ATCC BAA-1111 / DSM 21527 / NCTC 11395 / H</strain>
    </source>
</reference>
<dbReference type="Pfam" id="PF01327">
    <property type="entry name" value="Pep_deformylase"/>
    <property type="match status" value="1"/>
</dbReference>
<dbReference type="PANTHER" id="PTHR10458">
    <property type="entry name" value="PEPTIDE DEFORMYLASE"/>
    <property type="match status" value="1"/>
</dbReference>
<dbReference type="InterPro" id="IPR023635">
    <property type="entry name" value="Peptide_deformylase"/>
</dbReference>
<sequence length="184" mass="20540">MAVKPVLTIQDERLYKVSEPVKKFDRDLRDLVRDMFDSMASEGGVGLAAVQIGILKRVLVIDLVEKGFIKGAFINPRVIEASDEMQDGEEGCLSVPGLSAELKRPRWVKIGYQDLSGNEKTVEGEMLLARAFLHEMDHLDGKVFVDQLEPAIHKMLAGDVALIKQGKSIEHPAEPKYRNRKKTA</sequence>
<dbReference type="SUPFAM" id="SSF56420">
    <property type="entry name" value="Peptide deformylase"/>
    <property type="match status" value="1"/>
</dbReference>
<keyword evidence="2" id="KW-0479">Metal-binding</keyword>
<feature type="binding site" evidence="2">
    <location>
        <position position="92"/>
    </location>
    <ligand>
        <name>Fe cation</name>
        <dbReference type="ChEBI" id="CHEBI:24875"/>
    </ligand>
</feature>
<dbReference type="RefSeq" id="WP_014802563.1">
    <property type="nucleotide sequence ID" value="NC_018020.1"/>
</dbReference>
<dbReference type="OrthoDB" id="9784988at2"/>
<dbReference type="HAMAP" id="MF_00163">
    <property type="entry name" value="Pep_deformylase"/>
    <property type="match status" value="1"/>
</dbReference>
<feature type="binding site" evidence="2">
    <location>
        <position position="134"/>
    </location>
    <ligand>
        <name>Fe cation</name>
        <dbReference type="ChEBI" id="CHEBI:24875"/>
    </ligand>
</feature>
<keyword evidence="2" id="KW-0648">Protein biosynthesis</keyword>
<dbReference type="EC" id="3.5.1.88" evidence="2"/>
<evidence type="ECO:0000256" key="2">
    <source>
        <dbReference type="HAMAP-Rule" id="MF_00163"/>
    </source>
</evidence>
<dbReference type="InterPro" id="IPR036821">
    <property type="entry name" value="Peptide_deformylase_sf"/>
</dbReference>
<dbReference type="PATRIC" id="fig|869212.3.peg.1388"/>
<comment type="catalytic activity">
    <reaction evidence="2">
        <text>N-terminal N-formyl-L-methionyl-[peptide] + H2O = N-terminal L-methionyl-[peptide] + formate</text>
        <dbReference type="Rhea" id="RHEA:24420"/>
        <dbReference type="Rhea" id="RHEA-COMP:10639"/>
        <dbReference type="Rhea" id="RHEA-COMP:10640"/>
        <dbReference type="ChEBI" id="CHEBI:15377"/>
        <dbReference type="ChEBI" id="CHEBI:15740"/>
        <dbReference type="ChEBI" id="CHEBI:49298"/>
        <dbReference type="ChEBI" id="CHEBI:64731"/>
        <dbReference type="EC" id="3.5.1.88"/>
    </reaction>
</comment>
<dbReference type="EMBL" id="CP002959">
    <property type="protein sequence ID" value="AFM12049.1"/>
    <property type="molecule type" value="Genomic_DNA"/>
</dbReference>
<dbReference type="NCBIfam" id="TIGR00079">
    <property type="entry name" value="pept_deformyl"/>
    <property type="match status" value="1"/>
</dbReference>
<evidence type="ECO:0000313" key="3">
    <source>
        <dbReference type="EMBL" id="AFM12049.1"/>
    </source>
</evidence>
<keyword evidence="2 3" id="KW-0378">Hydrolase</keyword>
<evidence type="ECO:0000313" key="4">
    <source>
        <dbReference type="Proteomes" id="UP000006048"/>
    </source>
</evidence>
<dbReference type="PANTHER" id="PTHR10458:SF22">
    <property type="entry name" value="PEPTIDE DEFORMYLASE"/>
    <property type="match status" value="1"/>
</dbReference>
<dbReference type="STRING" id="869212.Turpa_1401"/>
<comment type="similarity">
    <text evidence="1 2">Belongs to the polypeptide deformylase family.</text>
</comment>
<feature type="binding site" evidence="2">
    <location>
        <position position="138"/>
    </location>
    <ligand>
        <name>Fe cation</name>
        <dbReference type="ChEBI" id="CHEBI:24875"/>
    </ligand>
</feature>
<protein>
    <recommendedName>
        <fullName evidence="2">Peptide deformylase</fullName>
        <shortName evidence="2">PDF</shortName>
        <ecNumber evidence="2">3.5.1.88</ecNumber>
    </recommendedName>
    <alternativeName>
        <fullName evidence="2">Polypeptide deformylase</fullName>
    </alternativeName>
</protein>
<dbReference type="AlphaFoldDB" id="I4B442"/>
<dbReference type="GO" id="GO:0046872">
    <property type="term" value="F:metal ion binding"/>
    <property type="evidence" value="ECO:0007669"/>
    <property type="project" value="UniProtKB-KW"/>
</dbReference>